<keyword evidence="1" id="KW-0234">DNA repair</keyword>
<sequence>MSKRAAIEALDDLLQDLMSSDDIFGGKVVVLGGDFRQTLPVVCNGSKSQTVNACLINSYLWPHLEKLQLTDNMRARLDPSFTQFLLKVGDGLEKSEIQDCIQIPPSILIKYDNETDSLQPLIGVVYPDLNQLSQNADSSLNRAILSTKNHFVDEINDLMIEKFPGNSVEYISFDETINPNYQAEYVDLLNTLAPSGLPPHKLTLKPNSPIILLRNLDPTEGLCNGTRLICKTLQKNVVHAQIAVGEFAGKEVFIHRIPLQPSNDE</sequence>
<dbReference type="RefSeq" id="XP_071918824.1">
    <property type="nucleotide sequence ID" value="XM_072062723.1"/>
</dbReference>
<feature type="domain" description="DNA helicase Pif1-like 2B" evidence="3">
    <location>
        <begin position="187"/>
        <end position="230"/>
    </location>
</feature>
<protein>
    <recommendedName>
        <fullName evidence="1">ATP-dependent DNA helicase</fullName>
        <ecNumber evidence="1">5.6.2.3</ecNumber>
    </recommendedName>
</protein>
<keyword evidence="4" id="KW-1185">Reference proteome</keyword>
<dbReference type="Pfam" id="PF21530">
    <property type="entry name" value="Pif1_2B_dom"/>
    <property type="match status" value="1"/>
</dbReference>
<dbReference type="EC" id="5.6.2.3" evidence="1"/>
<comment type="cofactor">
    <cofactor evidence="1">
        <name>Mg(2+)</name>
        <dbReference type="ChEBI" id="CHEBI:18420"/>
    </cofactor>
</comment>
<keyword evidence="1" id="KW-0067">ATP-binding</keyword>
<organism evidence="4 5">
    <name type="scientific">Coffea arabica</name>
    <name type="common">Arabian coffee</name>
    <dbReference type="NCBI Taxonomy" id="13443"/>
    <lineage>
        <taxon>Eukaryota</taxon>
        <taxon>Viridiplantae</taxon>
        <taxon>Streptophyta</taxon>
        <taxon>Embryophyta</taxon>
        <taxon>Tracheophyta</taxon>
        <taxon>Spermatophyta</taxon>
        <taxon>Magnoliopsida</taxon>
        <taxon>eudicotyledons</taxon>
        <taxon>Gunneridae</taxon>
        <taxon>Pentapetalae</taxon>
        <taxon>asterids</taxon>
        <taxon>lamiids</taxon>
        <taxon>Gentianales</taxon>
        <taxon>Rubiaceae</taxon>
        <taxon>Ixoroideae</taxon>
        <taxon>Gardenieae complex</taxon>
        <taxon>Bertiereae - Coffeeae clade</taxon>
        <taxon>Coffeeae</taxon>
        <taxon>Coffea</taxon>
    </lineage>
</organism>
<accession>A0ABM4VH13</accession>
<evidence type="ECO:0000259" key="2">
    <source>
        <dbReference type="Pfam" id="PF05970"/>
    </source>
</evidence>
<keyword evidence="1" id="KW-0347">Helicase</keyword>
<evidence type="ECO:0000256" key="1">
    <source>
        <dbReference type="RuleBase" id="RU363044"/>
    </source>
</evidence>
<dbReference type="GeneID" id="140013442"/>
<comment type="similarity">
    <text evidence="1">Belongs to the helicase family.</text>
</comment>
<dbReference type="Proteomes" id="UP001652660">
    <property type="component" value="Chromosome 8c"/>
</dbReference>
<dbReference type="PANTHER" id="PTHR10492">
    <property type="match status" value="1"/>
</dbReference>
<keyword evidence="1" id="KW-0547">Nucleotide-binding</keyword>
<keyword evidence="1" id="KW-0378">Hydrolase</keyword>
<name>A0ABM4VH13_COFAR</name>
<dbReference type="Pfam" id="PF05970">
    <property type="entry name" value="PIF1"/>
    <property type="match status" value="1"/>
</dbReference>
<dbReference type="PANTHER" id="PTHR10492:SF92">
    <property type="entry name" value="ATP-DEPENDENT DNA HELICASE"/>
    <property type="match status" value="1"/>
</dbReference>
<dbReference type="InterPro" id="IPR027417">
    <property type="entry name" value="P-loop_NTPase"/>
</dbReference>
<comment type="catalytic activity">
    <reaction evidence="1">
        <text>ATP + H2O = ADP + phosphate + H(+)</text>
        <dbReference type="Rhea" id="RHEA:13065"/>
        <dbReference type="ChEBI" id="CHEBI:15377"/>
        <dbReference type="ChEBI" id="CHEBI:15378"/>
        <dbReference type="ChEBI" id="CHEBI:30616"/>
        <dbReference type="ChEBI" id="CHEBI:43474"/>
        <dbReference type="ChEBI" id="CHEBI:456216"/>
        <dbReference type="EC" id="5.6.2.3"/>
    </reaction>
</comment>
<proteinExistence type="inferred from homology"/>
<evidence type="ECO:0000259" key="3">
    <source>
        <dbReference type="Pfam" id="PF21530"/>
    </source>
</evidence>
<reference evidence="5" key="1">
    <citation type="submission" date="2025-08" db="UniProtKB">
        <authorList>
            <consortium name="RefSeq"/>
        </authorList>
    </citation>
    <scope>IDENTIFICATION</scope>
    <source>
        <tissue evidence="5">Leaves</tissue>
    </source>
</reference>
<dbReference type="SUPFAM" id="SSF52540">
    <property type="entry name" value="P-loop containing nucleoside triphosphate hydrolases"/>
    <property type="match status" value="1"/>
</dbReference>
<keyword evidence="1" id="KW-0233">DNA recombination</keyword>
<feature type="domain" description="DNA helicase Pif1-like DEAD-box helicase" evidence="2">
    <location>
        <begin position="1"/>
        <end position="95"/>
    </location>
</feature>
<keyword evidence="1" id="KW-0227">DNA damage</keyword>
<evidence type="ECO:0000313" key="4">
    <source>
        <dbReference type="Proteomes" id="UP001652660"/>
    </source>
</evidence>
<gene>
    <name evidence="5" type="primary">LOC140013442</name>
</gene>
<evidence type="ECO:0000313" key="5">
    <source>
        <dbReference type="RefSeq" id="XP_071918824.1"/>
    </source>
</evidence>
<dbReference type="InterPro" id="IPR049163">
    <property type="entry name" value="Pif1-like_2B_dom"/>
</dbReference>
<dbReference type="InterPro" id="IPR010285">
    <property type="entry name" value="DNA_helicase_pif1-like_DEAD"/>
</dbReference>